<feature type="domain" description="TPPC8 third Ig-like" evidence="3">
    <location>
        <begin position="1143"/>
        <end position="1331"/>
    </location>
</feature>
<accession>A0A068WS03</accession>
<evidence type="ECO:0000313" key="4">
    <source>
        <dbReference type="EMBL" id="CDS20413.1"/>
    </source>
</evidence>
<dbReference type="Pfam" id="PF11069">
    <property type="entry name" value="CFAP298"/>
    <property type="match status" value="1"/>
</dbReference>
<dbReference type="Pfam" id="PF12739">
    <property type="entry name" value="TRAPPC-Trs85"/>
    <property type="match status" value="1"/>
</dbReference>
<gene>
    <name evidence="4" type="ORF">EgrG_001106800</name>
</gene>
<organism evidence="4">
    <name type="scientific">Echinococcus granulosus</name>
    <name type="common">Hydatid tapeworm</name>
    <dbReference type="NCBI Taxonomy" id="6210"/>
    <lineage>
        <taxon>Eukaryota</taxon>
        <taxon>Metazoa</taxon>
        <taxon>Spiralia</taxon>
        <taxon>Lophotrochozoa</taxon>
        <taxon>Platyhelminthes</taxon>
        <taxon>Cestoda</taxon>
        <taxon>Eucestoda</taxon>
        <taxon>Cyclophyllidea</taxon>
        <taxon>Taeniidae</taxon>
        <taxon>Echinococcus</taxon>
        <taxon>Echinococcus granulosus group</taxon>
    </lineage>
</organism>
<dbReference type="InterPro" id="IPR021298">
    <property type="entry name" value="CFAP298"/>
</dbReference>
<evidence type="ECO:0000313" key="5">
    <source>
        <dbReference type="Proteomes" id="UP000492820"/>
    </source>
</evidence>
<sequence length="1548" mass="171937">MVRVVVKKGDQAQFLIEVPASTDVKALIENVCEIYNYRLKVFRIADQLSELAEHGVSLPPNMQGLTDDQVEELRLVDEWGQKCIPSGGFVENKDTLGRRNGKAPTEKMADILTKTIASAKSLISKEFVEQGKALTRELVNEAFMMLSGAVTIVYPMGLPPYDPIQMELKNEEDLSGTHAGTEVIPVEDAALWFSGKEMLPGKLLSDYIGKNEKTKIIVKIQKRGAGAPAREAVISEADQRALMAFYYRRQEELKKLEENDDDSYLNSAWSEPGQLKRQFHGLVSTPWFECWRHLFISHLGCYEHEFLTRYLGCLFVVTTRNPDTLGAFSSLVQQQAQLLKSQPFRWFSPTNIVKFYVLINDPDMMPVTDQSDLHVSLLDGTNSAAGSASVYPDDAPELQMRKLADLLFLFQQYESAHQIYDLVKRDFKQKSAWLYYAGTQEMSALSTYLQGAVSQRQYPQHQMDDAILTYVTKCKNSDLALRAVLLHTEALKSRELFAETAVCFIRLADVGGFMAGGMLLEQAAHCNLRGKRPLLRHFAMRMALAGVRFARAKQPLLSARSFSLTLEILSPIKSVDSGWTLVLDHVNENLARQQILLNQPREALQSLWHLLSPHSCQLEAAQSRFLREFLNILNKVNSSGEGRKEWLELGLPIFEKNHAKVMLGTPTRKTDDDCSVEARGTAFSDNEHEDAEDARTFTAQRSSLPHNFATLIFPSFVPTTDIPVWMVSTDVPSVEERGDGGFNHMKWPGEEFIRFLYSRPSYSLPRQAVFRRLKALLCLQAGQELSRDADDSDLVVATAPSVYEEKTKKKMRWHDIPVGEQLTVQIPLYNSWKVPLVLTDVHLLWQASFTSNPFSESGVILSNEEVNLERLREARNYVHTSVLNEFYMLPGDRKLVELGLQPRRSMIDLQITGVAFKLDISSSRQLSLADLPSPAAPPPLSSSLELLTTTPQLDVSMRATEFLRDPLDSTNLSTNSLTSGGLTSSIVQGKVRFSSAPTDPRFHWNVVSPQALLKVAFGGLPQSLFEGEIYGHSLTFTNIGSRALKNLYVTTSWPSFFLLSNASPSLVMPLSRVVPLEASQSKNEQFWIRAPPAQMRRLDRSQRRENSLVFSQPPVPPFCRFHVVFGYTTKDEPSELRYLQHEASLQLLPSLHFSATCARTQGSEVDSLVITLRCKNVSLQHSFNVIQLACLDVNWNIHLVAPREAAASKNGVLMLPTREMTFCVRATRRKPATTEAAGVGSASSIALHPVSDGIDALATPYAQFFLLSTQAAQMAASRCQTGNSANGDAPTEVAAPETDLQPKNFFLLAFWQVVDQSDSLVKSQRFGQSHIRVVYAHMPKALQSPSGNNLAQMLASIPSLLPLSSLLRLRLYHPFRVVHNFTRRSEECTPGLSSTVESSAMAAIPVTVEIYNASSCPVTARISTNEDSTSRSPTIPQQPSPPRVLWTGACVQQVALAAGQIHRLALIARVACPGVYEVNSLCLKASVSPSSTSPLPPPSRPHSNNISYERSVVLPTGSIVAVSNPPAPFVRQLCDFSSLVVVVAAEAS</sequence>
<evidence type="ECO:0000313" key="6">
    <source>
        <dbReference type="WBParaSite" id="EgrG_001106800"/>
    </source>
</evidence>
<reference evidence="6" key="3">
    <citation type="submission" date="2020-10" db="UniProtKB">
        <authorList>
            <consortium name="WormBaseParasite"/>
        </authorList>
    </citation>
    <scope>IDENTIFICATION</scope>
</reference>
<evidence type="ECO:0000259" key="1">
    <source>
        <dbReference type="Pfam" id="PF24542"/>
    </source>
</evidence>
<dbReference type="InterPro" id="IPR058540">
    <property type="entry name" value="Ig_TPPC8_3rd"/>
</dbReference>
<name>A0A068WS03_ECHGR</name>
<proteinExistence type="predicted"/>
<dbReference type="PANTHER" id="PTHR12975:SF6">
    <property type="entry name" value="TRAFFICKING PROTEIN PARTICLE COMPLEX SUBUNIT 8"/>
    <property type="match status" value="1"/>
</dbReference>
<evidence type="ECO:0000259" key="2">
    <source>
        <dbReference type="Pfam" id="PF24545"/>
    </source>
</evidence>
<dbReference type="Pfam" id="PF24545">
    <property type="entry name" value="Ig_TPPC8_1st"/>
    <property type="match status" value="1"/>
</dbReference>
<feature type="domain" description="TPPC8 C-terminal Ig-like" evidence="1">
    <location>
        <begin position="1369"/>
        <end position="1485"/>
    </location>
</feature>
<protein>
    <submittedName>
        <fullName evidence="4 6">EF HAND 1 calcium binding site</fullName>
    </submittedName>
</protein>
<dbReference type="WBParaSite" id="EgrG_001106800">
    <property type="protein sequence ID" value="EgrG_001106800"/>
    <property type="gene ID" value="EgrG_001106800"/>
</dbReference>
<dbReference type="InterPro" id="IPR057651">
    <property type="entry name" value="Ig_TPPC8_C"/>
</dbReference>
<reference evidence="4 5" key="1">
    <citation type="journal article" date="2013" name="Nature">
        <title>The genomes of four tapeworm species reveal adaptations to parasitism.</title>
        <authorList>
            <person name="Tsai I.J."/>
            <person name="Zarowiecki M."/>
            <person name="Holroyd N."/>
            <person name="Garciarrubio A."/>
            <person name="Sanchez-Flores A."/>
            <person name="Brooks K.L."/>
            <person name="Tracey A."/>
            <person name="Bobes R.J."/>
            <person name="Fragoso G."/>
            <person name="Sciutto E."/>
            <person name="Aslett M."/>
            <person name="Beasley H."/>
            <person name="Bennett H.M."/>
            <person name="Cai J."/>
            <person name="Camicia F."/>
            <person name="Clark R."/>
            <person name="Cucher M."/>
            <person name="De Silva N."/>
            <person name="Day T.A."/>
            <person name="Deplazes P."/>
            <person name="Estrada K."/>
            <person name="Fernandez C."/>
            <person name="Holland P.W."/>
            <person name="Hou J."/>
            <person name="Hu S."/>
            <person name="Huckvale T."/>
            <person name="Hung S.S."/>
            <person name="Kamenetzky L."/>
            <person name="Keane J.A."/>
            <person name="Kiss F."/>
            <person name="Koziol U."/>
            <person name="Lambert O."/>
            <person name="Liu K."/>
            <person name="Luo X."/>
            <person name="Luo Y."/>
            <person name="Macchiaroli N."/>
            <person name="Nichol S."/>
            <person name="Paps J."/>
            <person name="Parkinson J."/>
            <person name="Pouchkina-Stantcheva N."/>
            <person name="Riddiford N."/>
            <person name="Rosenzvit M."/>
            <person name="Salinas G."/>
            <person name="Wasmuth J.D."/>
            <person name="Zamanian M."/>
            <person name="Zheng Y."/>
            <person name="Cai X."/>
            <person name="Soberon X."/>
            <person name="Olson P.D."/>
            <person name="Laclette J.P."/>
            <person name="Brehm K."/>
            <person name="Berriman M."/>
            <person name="Garciarrubio A."/>
            <person name="Bobes R.J."/>
            <person name="Fragoso G."/>
            <person name="Sanchez-Flores A."/>
            <person name="Estrada K."/>
            <person name="Cevallos M.A."/>
            <person name="Morett E."/>
            <person name="Gonzalez V."/>
            <person name="Portillo T."/>
            <person name="Ochoa-Leyva A."/>
            <person name="Jose M.V."/>
            <person name="Sciutto E."/>
            <person name="Landa A."/>
            <person name="Jimenez L."/>
            <person name="Valdes V."/>
            <person name="Carrero J.C."/>
            <person name="Larralde C."/>
            <person name="Morales-Montor J."/>
            <person name="Limon-Lason J."/>
            <person name="Soberon X."/>
            <person name="Laclette J.P."/>
        </authorList>
    </citation>
    <scope>NUCLEOTIDE SEQUENCE [LARGE SCALE GENOMIC DNA]</scope>
</reference>
<dbReference type="Pfam" id="PF24546">
    <property type="entry name" value="Ig_TPPC8_3rd"/>
    <property type="match status" value="1"/>
</dbReference>
<dbReference type="OrthoDB" id="203724at2759"/>
<reference evidence="4" key="2">
    <citation type="submission" date="2014-06" db="EMBL/GenBank/DDBJ databases">
        <authorList>
            <person name="Aslett M."/>
        </authorList>
    </citation>
    <scope>NUCLEOTIDE SEQUENCE</scope>
</reference>
<dbReference type="InterPro" id="IPR024420">
    <property type="entry name" value="TRAPP_III_complex_Trs85"/>
</dbReference>
<dbReference type="Pfam" id="PF24542">
    <property type="entry name" value="Ig_TPPC8_C"/>
    <property type="match status" value="1"/>
</dbReference>
<dbReference type="GO" id="GO:0003352">
    <property type="term" value="P:regulation of cilium movement"/>
    <property type="evidence" value="ECO:0007669"/>
    <property type="project" value="InterPro"/>
</dbReference>
<feature type="domain" description="TPPC8 first Ig-like" evidence="2">
    <location>
        <begin position="815"/>
        <end position="1024"/>
    </location>
</feature>
<dbReference type="InterPro" id="IPR058541">
    <property type="entry name" value="Ig_TPPC8_1st"/>
</dbReference>
<dbReference type="Proteomes" id="UP000492820">
    <property type="component" value="Unassembled WGS sequence"/>
</dbReference>
<dbReference type="GO" id="GO:1990072">
    <property type="term" value="C:TRAPPIII protein complex"/>
    <property type="evidence" value="ECO:0007669"/>
    <property type="project" value="TreeGrafter"/>
</dbReference>
<evidence type="ECO:0000259" key="3">
    <source>
        <dbReference type="Pfam" id="PF24546"/>
    </source>
</evidence>
<dbReference type="EMBL" id="LK028581">
    <property type="protein sequence ID" value="CDS20413.1"/>
    <property type="molecule type" value="Genomic_DNA"/>
</dbReference>
<dbReference type="PANTHER" id="PTHR12975">
    <property type="entry name" value="TRANSPORT PROTEIN TRAPP"/>
    <property type="match status" value="1"/>
</dbReference>